<evidence type="ECO:0000313" key="2">
    <source>
        <dbReference type="EMBL" id="KAL3816923.1"/>
    </source>
</evidence>
<dbReference type="AlphaFoldDB" id="A0ABD3RXG0"/>
<organism evidence="2 3">
    <name type="scientific">Cyclostephanos tholiformis</name>
    <dbReference type="NCBI Taxonomy" id="382380"/>
    <lineage>
        <taxon>Eukaryota</taxon>
        <taxon>Sar</taxon>
        <taxon>Stramenopiles</taxon>
        <taxon>Ochrophyta</taxon>
        <taxon>Bacillariophyta</taxon>
        <taxon>Coscinodiscophyceae</taxon>
        <taxon>Thalassiosirophycidae</taxon>
        <taxon>Stephanodiscales</taxon>
        <taxon>Stephanodiscaceae</taxon>
        <taxon>Cyclostephanos</taxon>
    </lineage>
</organism>
<gene>
    <name evidence="2" type="ORF">ACHAXA_009118</name>
</gene>
<dbReference type="InterPro" id="IPR039491">
    <property type="entry name" value="REX1-B"/>
</dbReference>
<accession>A0ABD3RXG0</accession>
<sequence length="289" mass="31099">MPMLPPPGASSSSGIDIRDALAILSARAPHDHDHPSHDGVVPRELRGMGQIVDLNATLSNPDPDPLANNTTITTTDDGGVDDEGKIADGRGGLREEDEIELEQRRKDLESARARRSMEIRNELSSMTTSELLRTIFTAQEGRVATYRTFDDGLSAILSSGKVASYPTLCATVTASFAVLSDTINYARAALSGRAGKQYDIYVTSLQECECKKLNLTAALHLERLRLYDVCGGGGGGGGASDEDENDGNDVTVMLLRESMRKLKNELSLCAGQINDILDEMRCIAVDVDV</sequence>
<proteinExistence type="predicted"/>
<dbReference type="PANTHER" id="PTHR28309">
    <property type="entry name" value="REQUIRED FOR EXCISION 1-B DOMAIN-CONTAINING PROTEIN"/>
    <property type="match status" value="1"/>
</dbReference>
<feature type="region of interest" description="Disordered" evidence="1">
    <location>
        <begin position="57"/>
        <end position="93"/>
    </location>
</feature>
<feature type="compositionally biased region" description="Basic and acidic residues" evidence="1">
    <location>
        <begin position="82"/>
        <end position="93"/>
    </location>
</feature>
<evidence type="ECO:0000313" key="3">
    <source>
        <dbReference type="Proteomes" id="UP001530377"/>
    </source>
</evidence>
<dbReference type="PANTHER" id="PTHR28309:SF1">
    <property type="entry name" value="REQUIRED FOR EXCISION 1-B DOMAIN-CONTAINING PROTEIN"/>
    <property type="match status" value="1"/>
</dbReference>
<dbReference type="EMBL" id="JALLPB020000126">
    <property type="protein sequence ID" value="KAL3816923.1"/>
    <property type="molecule type" value="Genomic_DNA"/>
</dbReference>
<reference evidence="2 3" key="1">
    <citation type="submission" date="2024-10" db="EMBL/GenBank/DDBJ databases">
        <title>Updated reference genomes for cyclostephanoid diatoms.</title>
        <authorList>
            <person name="Roberts W.R."/>
            <person name="Alverson A.J."/>
        </authorList>
    </citation>
    <scope>NUCLEOTIDE SEQUENCE [LARGE SCALE GENOMIC DNA]</scope>
    <source>
        <strain evidence="2 3">AJA228-03</strain>
    </source>
</reference>
<keyword evidence="3" id="KW-1185">Reference proteome</keyword>
<evidence type="ECO:0000256" key="1">
    <source>
        <dbReference type="SAM" id="MobiDB-lite"/>
    </source>
</evidence>
<dbReference type="Pfam" id="PF14966">
    <property type="entry name" value="DNA_repr_REX1B"/>
    <property type="match status" value="1"/>
</dbReference>
<protein>
    <submittedName>
        <fullName evidence="2">Uncharacterized protein</fullName>
    </submittedName>
</protein>
<name>A0ABD3RXG0_9STRA</name>
<comment type="caution">
    <text evidence="2">The sequence shown here is derived from an EMBL/GenBank/DDBJ whole genome shotgun (WGS) entry which is preliminary data.</text>
</comment>
<dbReference type="Proteomes" id="UP001530377">
    <property type="component" value="Unassembled WGS sequence"/>
</dbReference>